<dbReference type="EMBL" id="KV454430">
    <property type="protein sequence ID" value="ODQ80150.1"/>
    <property type="molecule type" value="Genomic_DNA"/>
</dbReference>
<evidence type="ECO:0000313" key="2">
    <source>
        <dbReference type="Proteomes" id="UP000094336"/>
    </source>
</evidence>
<organism evidence="1 2">
    <name type="scientific">Babjeviella inositovora NRRL Y-12698</name>
    <dbReference type="NCBI Taxonomy" id="984486"/>
    <lineage>
        <taxon>Eukaryota</taxon>
        <taxon>Fungi</taxon>
        <taxon>Dikarya</taxon>
        <taxon>Ascomycota</taxon>
        <taxon>Saccharomycotina</taxon>
        <taxon>Pichiomycetes</taxon>
        <taxon>Serinales incertae sedis</taxon>
        <taxon>Babjeviella</taxon>
    </lineage>
</organism>
<name>A0A1E3QR73_9ASCO</name>
<dbReference type="Proteomes" id="UP000094336">
    <property type="component" value="Unassembled WGS sequence"/>
</dbReference>
<dbReference type="AlphaFoldDB" id="A0A1E3QR73"/>
<keyword evidence="2" id="KW-1185">Reference proteome</keyword>
<protein>
    <submittedName>
        <fullName evidence="1">Uncharacterized protein</fullName>
    </submittedName>
</protein>
<sequence length="643" mass="73304">MSVSLSPLAPPEAAPPEGVEEDIEMMNLYLDGRYYSILEYTSPRLLYGSLTPTARMAIALTLFQLGRVNIGFREMALAVELAPFGSRGKMLGHIGMCLKRKGMFREGAECYLEALSFYRAFSQGMEQSSETLEAIESILCEGYISCKERSDSGGVLRELLESALPPAYVQAQEYVLAGGVLEQNSVASVLLQNKTTIDDVVLVILRWKESTGHERRSYTVKDPTRHLFNCIKAFGLNEIYTELVRRTALVKEYIEYDASHFPEIDLNLDNKYALRTLCKISLRSALSLINLYSVIVKHNTILAFLEFLNGDYSLAFHKLEKLLELFDLVEETFSKTIDLHSHEFLSPSVKRCIAIYMGQAALNFCPTSDAIEEVLSAVIDSGMNINIKAEYISGRLDQFFLVCGGLFERLSVMRALNMNVELRDPSGNVIRLSKSELEEAIRKYIFAAVMRPLDDVVELYDRILWGLLLYGGIHVKVLWFFKFIRDYFLVANECAVIHHHTSEVCSFLPANPLTSGNGGEIVDKIYSLKDTFPHSDRLGMWNESHNSCFLVPQVFWDTVENQLILLDEFFDERYPYGAEKGFIFSTTQRAKRKLKGHLKLHESIVKFQLDKSLQFIELWIDNYAEYQTLIPEPISKFWKRYVA</sequence>
<gene>
    <name evidence="1" type="ORF">BABINDRAFT_166520</name>
</gene>
<dbReference type="OrthoDB" id="4065753at2759"/>
<dbReference type="RefSeq" id="XP_018985478.1">
    <property type="nucleotide sequence ID" value="XM_019130434.1"/>
</dbReference>
<dbReference type="GeneID" id="30148287"/>
<evidence type="ECO:0000313" key="1">
    <source>
        <dbReference type="EMBL" id="ODQ80150.1"/>
    </source>
</evidence>
<reference evidence="2" key="1">
    <citation type="submission" date="2016-05" db="EMBL/GenBank/DDBJ databases">
        <title>Comparative genomics of biotechnologically important yeasts.</title>
        <authorList>
            <consortium name="DOE Joint Genome Institute"/>
            <person name="Riley R."/>
            <person name="Haridas S."/>
            <person name="Wolfe K.H."/>
            <person name="Lopes M.R."/>
            <person name="Hittinger C.T."/>
            <person name="Goker M."/>
            <person name="Salamov A."/>
            <person name="Wisecaver J."/>
            <person name="Long T.M."/>
            <person name="Aerts A.L."/>
            <person name="Barry K."/>
            <person name="Choi C."/>
            <person name="Clum A."/>
            <person name="Coughlan A.Y."/>
            <person name="Deshpande S."/>
            <person name="Douglass A.P."/>
            <person name="Hanson S.J."/>
            <person name="Klenk H.-P."/>
            <person name="Labutti K."/>
            <person name="Lapidus A."/>
            <person name="Lindquist E."/>
            <person name="Lipzen A."/>
            <person name="Meier-Kolthoff J.P."/>
            <person name="Ohm R.A."/>
            <person name="Otillar R.P."/>
            <person name="Pangilinan J."/>
            <person name="Peng Y."/>
            <person name="Rokas A."/>
            <person name="Rosa C.A."/>
            <person name="Scheuner C."/>
            <person name="Sibirny A.A."/>
            <person name="Slot J.C."/>
            <person name="Stielow J.B."/>
            <person name="Sun H."/>
            <person name="Kurtzman C.P."/>
            <person name="Blackwell M."/>
            <person name="Grigoriev I.V."/>
            <person name="Jeffries T.W."/>
        </authorList>
    </citation>
    <scope>NUCLEOTIDE SEQUENCE [LARGE SCALE GENOMIC DNA]</scope>
    <source>
        <strain evidence="2">NRRL Y-12698</strain>
    </source>
</reference>
<proteinExistence type="predicted"/>
<accession>A0A1E3QR73</accession>